<dbReference type="PIRSF" id="PIRSF001221">
    <property type="entry name" value="Amidase_fungi"/>
    <property type="match status" value="1"/>
</dbReference>
<evidence type="ECO:0000256" key="6">
    <source>
        <dbReference type="ARBA" id="ARBA00047407"/>
    </source>
</evidence>
<dbReference type="Gene3D" id="3.90.1300.10">
    <property type="entry name" value="Amidase signature (AS) domain"/>
    <property type="match status" value="1"/>
</dbReference>
<organism evidence="9 10">
    <name type="scientific">Candidatus Berkelbacteria bacterium Athens1014_28</name>
    <dbReference type="NCBI Taxonomy" id="2017145"/>
    <lineage>
        <taxon>Bacteria</taxon>
        <taxon>Candidatus Berkelbacteria</taxon>
    </lineage>
</organism>
<dbReference type="GO" id="GO:0030956">
    <property type="term" value="C:glutamyl-tRNA(Gln) amidotransferase complex"/>
    <property type="evidence" value="ECO:0007669"/>
    <property type="project" value="InterPro"/>
</dbReference>
<evidence type="ECO:0000259" key="8">
    <source>
        <dbReference type="Pfam" id="PF01425"/>
    </source>
</evidence>
<dbReference type="EMBL" id="VMGN01000023">
    <property type="protein sequence ID" value="TSC93975.1"/>
    <property type="molecule type" value="Genomic_DNA"/>
</dbReference>
<comment type="catalytic activity">
    <reaction evidence="6 7">
        <text>L-glutamyl-tRNA(Gln) + L-glutamine + ATP + H2O = L-glutaminyl-tRNA(Gln) + L-glutamate + ADP + phosphate + H(+)</text>
        <dbReference type="Rhea" id="RHEA:17521"/>
        <dbReference type="Rhea" id="RHEA-COMP:9681"/>
        <dbReference type="Rhea" id="RHEA-COMP:9684"/>
        <dbReference type="ChEBI" id="CHEBI:15377"/>
        <dbReference type="ChEBI" id="CHEBI:15378"/>
        <dbReference type="ChEBI" id="CHEBI:29985"/>
        <dbReference type="ChEBI" id="CHEBI:30616"/>
        <dbReference type="ChEBI" id="CHEBI:43474"/>
        <dbReference type="ChEBI" id="CHEBI:58359"/>
        <dbReference type="ChEBI" id="CHEBI:78520"/>
        <dbReference type="ChEBI" id="CHEBI:78521"/>
        <dbReference type="ChEBI" id="CHEBI:456216"/>
        <dbReference type="EC" id="6.3.5.7"/>
    </reaction>
</comment>
<dbReference type="PANTHER" id="PTHR11895:SF151">
    <property type="entry name" value="GLUTAMYL-TRNA(GLN) AMIDOTRANSFERASE SUBUNIT A"/>
    <property type="match status" value="1"/>
</dbReference>
<sequence length="491" mass="53347">MLSKLTLKQAVDKLASGEITSLELTISCLLRIKEVEPKIEAFITVTKELAISQAKVSDERRKRGKVLSEIDGVPFAAKDLFCTKNVKTTAASKILDDFIPQFESTATKKLLNAGAVLLGKTNLDQFAMGSSTETSAYKTTKNPWDLSRVPGGSSGGSAAAVASDECIFALGTDTGGSIRQPASLCGVTGLKPTYGRVSRYGVIAMASSLDAIGPITKTVEDTAIIMKIISGCDENDSTTLSAEVPDYQKSISKNISGLKIGVPREFFGAGMDAEVEKIVRDAINFYQKNGAKIVEVSLPNVKYALSVYYIIMPAEVASNLARFDGIRYGHSRIKSEKSKVKNLEDVYFSSRTEGFGDEAKRRIMLGNYVLSSGYYDAYYKKAQQVRTLVKKDFENAFSKVDILITPVSPTPAFKIGEKTDDPLQMYLSDIHTVPINPAGVPAISIPAGFTKSNLPVGMQIIASQLGEEKIFQVANFFQQKTDFHLKKPTIK</sequence>
<comment type="similarity">
    <text evidence="1 7">Belongs to the amidase family. GatA subfamily.</text>
</comment>
<gene>
    <name evidence="7" type="primary">gatA</name>
    <name evidence="9" type="ORF">Athens101428_449</name>
</gene>
<keyword evidence="5 7" id="KW-0648">Protein biosynthesis</keyword>
<dbReference type="InterPro" id="IPR036928">
    <property type="entry name" value="AS_sf"/>
</dbReference>
<dbReference type="GO" id="GO:0050567">
    <property type="term" value="F:glutaminyl-tRNA synthase (glutamine-hydrolyzing) activity"/>
    <property type="evidence" value="ECO:0007669"/>
    <property type="project" value="UniProtKB-UniRule"/>
</dbReference>
<keyword evidence="3 7" id="KW-0547">Nucleotide-binding</keyword>
<evidence type="ECO:0000256" key="3">
    <source>
        <dbReference type="ARBA" id="ARBA00022741"/>
    </source>
</evidence>
<dbReference type="GO" id="GO:0016740">
    <property type="term" value="F:transferase activity"/>
    <property type="evidence" value="ECO:0007669"/>
    <property type="project" value="UniProtKB-KW"/>
</dbReference>
<feature type="active site" description="Charge relay system" evidence="7">
    <location>
        <position position="78"/>
    </location>
</feature>
<dbReference type="PROSITE" id="PS00571">
    <property type="entry name" value="AMIDASES"/>
    <property type="match status" value="1"/>
</dbReference>
<protein>
    <recommendedName>
        <fullName evidence="7">Glutamyl-tRNA(Gln) amidotransferase subunit A</fullName>
        <shortName evidence="7">Glu-ADT subunit A</shortName>
        <ecNumber evidence="7">6.3.5.7</ecNumber>
    </recommendedName>
</protein>
<dbReference type="NCBIfam" id="TIGR00132">
    <property type="entry name" value="gatA"/>
    <property type="match status" value="1"/>
</dbReference>
<evidence type="ECO:0000256" key="2">
    <source>
        <dbReference type="ARBA" id="ARBA00022598"/>
    </source>
</evidence>
<dbReference type="InterPro" id="IPR020556">
    <property type="entry name" value="Amidase_CS"/>
</dbReference>
<dbReference type="InterPro" id="IPR000120">
    <property type="entry name" value="Amidase"/>
</dbReference>
<feature type="active site" description="Charge relay system" evidence="7">
    <location>
        <position position="153"/>
    </location>
</feature>
<proteinExistence type="inferred from homology"/>
<dbReference type="PANTHER" id="PTHR11895">
    <property type="entry name" value="TRANSAMIDASE"/>
    <property type="match status" value="1"/>
</dbReference>
<keyword evidence="9" id="KW-0808">Transferase</keyword>
<comment type="subunit">
    <text evidence="7">Heterotrimer of A, B and C subunits.</text>
</comment>
<comment type="function">
    <text evidence="7">Allows the formation of correctly charged Gln-tRNA(Gln) through the transamidation of misacylated Glu-tRNA(Gln) in organisms which lack glutaminyl-tRNA synthetase. The reaction takes place in the presence of glutamine and ATP through an activated gamma-phospho-Glu-tRNA(Gln).</text>
</comment>
<evidence type="ECO:0000313" key="10">
    <source>
        <dbReference type="Proteomes" id="UP000316495"/>
    </source>
</evidence>
<evidence type="ECO:0000256" key="1">
    <source>
        <dbReference type="ARBA" id="ARBA00008069"/>
    </source>
</evidence>
<feature type="active site" description="Acyl-ester intermediate" evidence="7">
    <location>
        <position position="177"/>
    </location>
</feature>
<name>A0A554LM56_9BACT</name>
<dbReference type="Proteomes" id="UP000316495">
    <property type="component" value="Unassembled WGS sequence"/>
</dbReference>
<evidence type="ECO:0000256" key="4">
    <source>
        <dbReference type="ARBA" id="ARBA00022840"/>
    </source>
</evidence>
<evidence type="ECO:0000256" key="7">
    <source>
        <dbReference type="HAMAP-Rule" id="MF_00120"/>
    </source>
</evidence>
<dbReference type="HAMAP" id="MF_00120">
    <property type="entry name" value="GatA"/>
    <property type="match status" value="1"/>
</dbReference>
<dbReference type="SUPFAM" id="SSF75304">
    <property type="entry name" value="Amidase signature (AS) enzymes"/>
    <property type="match status" value="1"/>
</dbReference>
<dbReference type="AlphaFoldDB" id="A0A554LM56"/>
<dbReference type="GO" id="GO:0005524">
    <property type="term" value="F:ATP binding"/>
    <property type="evidence" value="ECO:0007669"/>
    <property type="project" value="UniProtKB-KW"/>
</dbReference>
<dbReference type="InterPro" id="IPR023631">
    <property type="entry name" value="Amidase_dom"/>
</dbReference>
<evidence type="ECO:0000313" key="9">
    <source>
        <dbReference type="EMBL" id="TSC93975.1"/>
    </source>
</evidence>
<dbReference type="Pfam" id="PF01425">
    <property type="entry name" value="Amidase"/>
    <property type="match status" value="1"/>
</dbReference>
<comment type="caution">
    <text evidence="9">The sequence shown here is derived from an EMBL/GenBank/DDBJ whole genome shotgun (WGS) entry which is preliminary data.</text>
</comment>
<evidence type="ECO:0000256" key="5">
    <source>
        <dbReference type="ARBA" id="ARBA00022917"/>
    </source>
</evidence>
<accession>A0A554LM56</accession>
<keyword evidence="4 7" id="KW-0067">ATP-binding</keyword>
<feature type="domain" description="Amidase" evidence="8">
    <location>
        <begin position="23"/>
        <end position="470"/>
    </location>
</feature>
<dbReference type="InterPro" id="IPR004412">
    <property type="entry name" value="GatA"/>
</dbReference>
<reference evidence="9 10" key="1">
    <citation type="submission" date="2017-07" db="EMBL/GenBank/DDBJ databases">
        <title>Mechanisms for carbon and nitrogen cycling indicate functional differentiation within the Candidate Phyla Radiation.</title>
        <authorList>
            <person name="Danczak R.E."/>
            <person name="Johnston M.D."/>
            <person name="Kenah C."/>
            <person name="Slattery M."/>
            <person name="Wrighton K.C."/>
            <person name="Wilkins M.J."/>
        </authorList>
    </citation>
    <scope>NUCLEOTIDE SEQUENCE [LARGE SCALE GENOMIC DNA]</scope>
    <source>
        <strain evidence="9">Athens1014_28</strain>
    </source>
</reference>
<dbReference type="GO" id="GO:0006412">
    <property type="term" value="P:translation"/>
    <property type="evidence" value="ECO:0007669"/>
    <property type="project" value="UniProtKB-UniRule"/>
</dbReference>
<dbReference type="EC" id="6.3.5.7" evidence="7"/>
<keyword evidence="2 7" id="KW-0436">Ligase</keyword>